<dbReference type="SMART" id="SM00093">
    <property type="entry name" value="SERPIN"/>
    <property type="match status" value="1"/>
</dbReference>
<dbReference type="Gene3D" id="2.30.39.10">
    <property type="entry name" value="Alpha-1-antitrypsin, domain 1"/>
    <property type="match status" value="1"/>
</dbReference>
<dbReference type="AlphaFoldDB" id="A0A3G1T1R3"/>
<dbReference type="EMBL" id="MG770321">
    <property type="protein sequence ID" value="AXY94923.1"/>
    <property type="molecule type" value="mRNA"/>
</dbReference>
<feature type="chain" id="PRO_5044593399" evidence="6">
    <location>
        <begin position="21"/>
        <end position="740"/>
    </location>
</feature>
<feature type="signal peptide" evidence="6">
    <location>
        <begin position="1"/>
        <end position="20"/>
    </location>
</feature>
<dbReference type="InterPro" id="IPR023795">
    <property type="entry name" value="Serpin_CS"/>
</dbReference>
<sequence>MLKTIFILTLAVNVFLLVSSTVICPGQNEVYNTCPVECPPQTCEAIGQRYSCPSIPVNKTAVPGYCKPSCICKPGYFRNLIGQCISKEDCLKCTGPHEYFTCGGACDNVCATIKTQNQTHCPIINVACNKKCYCEAGYARDANNTCIPIDKCGAKCTNPYEVYDEHPTICPPQTCESIGQNYFCPAQTKSSKGACVCEKGYLRDASGKCIPSEECVRCIRQNEVYSFCPSNCPPQTCEAIGKKYNCPSIPVNKTAVPGYCKPACICKSGYLKNLIGQCISKDDCLKCTGPHEYFSCGSACDNVCATIKTQNQTHCPIINVACNEKCYCEAGYARDANNVCIPIDQCEDYSAPVTTEAPSGDDEDGQDSLIQGNTDFTTNFLYEVIKINPLVSVVMSPFSVLIPLAELALYTEPGNSYNQLINTLNLKSKDEIRNVFLALTSSLESQDEVVLDLAAKIYVNEQYQLTDNFENDTRDVFGAEAENIDFSKPEQAADTINAWVEKETRELIKNLVSPDMFSAYTRLVLTNVIYFLGNWQKQFNPNNTKNDDFHISNTKTVQVPLMYQKGVFKYAESQDLNSKILEITYKGGNFSYIAFLPNDINGYNIVAEKIRDPDVFNAALDLLKYETCNLYIPRHEITTSIDLVDILQKVNVTDIFDTTKADLSGILTNNEKLGVSAAIQKANIKFDETGTEAAAANALIVGVTAVLQPKTVYTFRADHPFIFFLSLKRNPLFCGVYAGN</sequence>
<accession>A0A3G1T1R3</accession>
<dbReference type="CDD" id="cd19941">
    <property type="entry name" value="TIL"/>
    <property type="match status" value="5"/>
</dbReference>
<dbReference type="GO" id="GO:0005615">
    <property type="term" value="C:extracellular space"/>
    <property type="evidence" value="ECO:0007669"/>
    <property type="project" value="InterPro"/>
</dbReference>
<evidence type="ECO:0000256" key="5">
    <source>
        <dbReference type="RuleBase" id="RU000411"/>
    </source>
</evidence>
<evidence type="ECO:0000256" key="4">
    <source>
        <dbReference type="ARBA" id="ARBA00023157"/>
    </source>
</evidence>
<dbReference type="PANTHER" id="PTHR11461:SF211">
    <property type="entry name" value="GH10112P-RELATED"/>
    <property type="match status" value="1"/>
</dbReference>
<dbReference type="SUPFAM" id="SSF56574">
    <property type="entry name" value="Serpins"/>
    <property type="match status" value="1"/>
</dbReference>
<gene>
    <name evidence="8" type="primary">ZdB</name>
</gene>
<name>A0A3G1T1R3_GALME</name>
<dbReference type="PANTHER" id="PTHR11461">
    <property type="entry name" value="SERINE PROTEASE INHIBITOR, SERPIN"/>
    <property type="match status" value="1"/>
</dbReference>
<dbReference type="InterPro" id="IPR036186">
    <property type="entry name" value="Serpin_sf"/>
</dbReference>
<protein>
    <submittedName>
        <fullName evidence="8">Zonadhesin-like B</fullName>
    </submittedName>
</protein>
<dbReference type="Gene3D" id="3.30.497.10">
    <property type="entry name" value="Antithrombin, subunit I, domain 2"/>
    <property type="match status" value="1"/>
</dbReference>
<proteinExistence type="evidence at transcript level"/>
<dbReference type="InterPro" id="IPR000215">
    <property type="entry name" value="Serpin_fam"/>
</dbReference>
<dbReference type="CDD" id="cd19579">
    <property type="entry name" value="serpin1K-like"/>
    <property type="match status" value="1"/>
</dbReference>
<dbReference type="InterPro" id="IPR002919">
    <property type="entry name" value="TIL_dom"/>
</dbReference>
<keyword evidence="2" id="KW-0646">Protease inhibitor</keyword>
<dbReference type="InterPro" id="IPR042185">
    <property type="entry name" value="Serpin_sf_2"/>
</dbReference>
<keyword evidence="3" id="KW-0722">Serine protease inhibitor</keyword>
<evidence type="ECO:0000256" key="2">
    <source>
        <dbReference type="ARBA" id="ARBA00022690"/>
    </source>
</evidence>
<dbReference type="Gene3D" id="2.10.25.10">
    <property type="entry name" value="Laminin"/>
    <property type="match status" value="5"/>
</dbReference>
<keyword evidence="6" id="KW-0732">Signal</keyword>
<organism evidence="8">
    <name type="scientific">Galleria mellonella</name>
    <name type="common">Greater wax moth</name>
    <dbReference type="NCBI Taxonomy" id="7137"/>
    <lineage>
        <taxon>Eukaryota</taxon>
        <taxon>Metazoa</taxon>
        <taxon>Ecdysozoa</taxon>
        <taxon>Arthropoda</taxon>
        <taxon>Hexapoda</taxon>
        <taxon>Insecta</taxon>
        <taxon>Pterygota</taxon>
        <taxon>Neoptera</taxon>
        <taxon>Endopterygota</taxon>
        <taxon>Lepidoptera</taxon>
        <taxon>Glossata</taxon>
        <taxon>Ditrysia</taxon>
        <taxon>Pyraloidea</taxon>
        <taxon>Pyralidae</taxon>
        <taxon>Galleriinae</taxon>
        <taxon>Galleria</taxon>
    </lineage>
</organism>
<dbReference type="SUPFAM" id="SSF57567">
    <property type="entry name" value="Serine protease inhibitors"/>
    <property type="match status" value="4"/>
</dbReference>
<evidence type="ECO:0000259" key="7">
    <source>
        <dbReference type="SMART" id="SM00093"/>
    </source>
</evidence>
<dbReference type="PROSITE" id="PS00284">
    <property type="entry name" value="SERPIN"/>
    <property type="match status" value="1"/>
</dbReference>
<dbReference type="Pfam" id="PF01826">
    <property type="entry name" value="TIL"/>
    <property type="match status" value="4"/>
</dbReference>
<keyword evidence="4" id="KW-1015">Disulfide bond</keyword>
<comment type="similarity">
    <text evidence="1 5">Belongs to the serpin family.</text>
</comment>
<evidence type="ECO:0000256" key="1">
    <source>
        <dbReference type="ARBA" id="ARBA00009500"/>
    </source>
</evidence>
<reference evidence="8" key="1">
    <citation type="journal article" date="2018" name="Insect Biochem. Mol. Biol.">
        <title>The expansion of genes encoding soluble silk components in the greater wax moth, Galleria mellonella.</title>
        <authorList>
            <person name="Kludkiewicz B."/>
            <person name="Kucerova L."/>
            <person name="Konikova T."/>
            <person name="Strnad H."/>
            <person name="Hradilova M."/>
            <person name="Zaloudikova A."/>
            <person name="Sehadova H."/>
            <person name="Konik P."/>
            <person name="Sehnal F."/>
            <person name="Zurovec M."/>
        </authorList>
    </citation>
    <scope>NUCLEOTIDE SEQUENCE</scope>
    <source>
        <tissue evidence="8">Larval silk glands</tissue>
    </source>
</reference>
<evidence type="ECO:0000256" key="3">
    <source>
        <dbReference type="ARBA" id="ARBA00022900"/>
    </source>
</evidence>
<evidence type="ECO:0000313" key="8">
    <source>
        <dbReference type="EMBL" id="AXY94923.1"/>
    </source>
</evidence>
<evidence type="ECO:0000256" key="6">
    <source>
        <dbReference type="SAM" id="SignalP"/>
    </source>
</evidence>
<dbReference type="InterPro" id="IPR023796">
    <property type="entry name" value="Serpin_dom"/>
</dbReference>
<dbReference type="Pfam" id="PF00079">
    <property type="entry name" value="Serpin"/>
    <property type="match status" value="1"/>
</dbReference>
<dbReference type="InterPro" id="IPR036084">
    <property type="entry name" value="Ser_inhib-like_sf"/>
</dbReference>
<dbReference type="GO" id="GO:0004867">
    <property type="term" value="F:serine-type endopeptidase inhibitor activity"/>
    <property type="evidence" value="ECO:0007669"/>
    <property type="project" value="UniProtKB-KW"/>
</dbReference>
<dbReference type="InterPro" id="IPR042178">
    <property type="entry name" value="Serpin_sf_1"/>
</dbReference>
<dbReference type="FunFam" id="2.10.25.10:FF:000674">
    <property type="entry name" value="Mucin-2"/>
    <property type="match status" value="2"/>
</dbReference>
<feature type="domain" description="Serpin" evidence="7">
    <location>
        <begin position="378"/>
        <end position="740"/>
    </location>
</feature>